<evidence type="ECO:0008006" key="4">
    <source>
        <dbReference type="Google" id="ProtNLM"/>
    </source>
</evidence>
<keyword evidence="1" id="KW-0812">Transmembrane</keyword>
<gene>
    <name evidence="2" type="ORF">OOZ53_08410</name>
</gene>
<organism evidence="2 3">
    <name type="scientific">Hoeflea poritis</name>
    <dbReference type="NCBI Taxonomy" id="2993659"/>
    <lineage>
        <taxon>Bacteria</taxon>
        <taxon>Pseudomonadati</taxon>
        <taxon>Pseudomonadota</taxon>
        <taxon>Alphaproteobacteria</taxon>
        <taxon>Hyphomicrobiales</taxon>
        <taxon>Rhizobiaceae</taxon>
        <taxon>Hoeflea</taxon>
    </lineage>
</organism>
<feature type="transmembrane region" description="Helical" evidence="1">
    <location>
        <begin position="192"/>
        <end position="215"/>
    </location>
</feature>
<dbReference type="Gene3D" id="1.20.1530.20">
    <property type="match status" value="1"/>
</dbReference>
<dbReference type="InterPro" id="IPR038770">
    <property type="entry name" value="Na+/solute_symporter_sf"/>
</dbReference>
<accession>A0ABT4VKY4</accession>
<keyword evidence="3" id="KW-1185">Reference proteome</keyword>
<feature type="transmembrane region" description="Helical" evidence="1">
    <location>
        <begin position="40"/>
        <end position="57"/>
    </location>
</feature>
<evidence type="ECO:0000313" key="3">
    <source>
        <dbReference type="Proteomes" id="UP001148313"/>
    </source>
</evidence>
<name>A0ABT4VKY4_9HYPH</name>
<keyword evidence="1" id="KW-1133">Transmembrane helix</keyword>
<feature type="transmembrane region" description="Helical" evidence="1">
    <location>
        <begin position="227"/>
        <end position="248"/>
    </location>
</feature>
<feature type="transmembrane region" description="Helical" evidence="1">
    <location>
        <begin position="69"/>
        <end position="92"/>
    </location>
</feature>
<feature type="transmembrane region" description="Helical" evidence="1">
    <location>
        <begin position="128"/>
        <end position="150"/>
    </location>
</feature>
<keyword evidence="1" id="KW-0472">Membrane</keyword>
<evidence type="ECO:0000256" key="1">
    <source>
        <dbReference type="SAM" id="Phobius"/>
    </source>
</evidence>
<feature type="transmembrane region" description="Helical" evidence="1">
    <location>
        <begin position="98"/>
        <end position="121"/>
    </location>
</feature>
<comment type="caution">
    <text evidence="2">The sequence shown here is derived from an EMBL/GenBank/DDBJ whole genome shotgun (WGS) entry which is preliminary data.</text>
</comment>
<dbReference type="Proteomes" id="UP001148313">
    <property type="component" value="Unassembled WGS sequence"/>
</dbReference>
<feature type="transmembrane region" description="Helical" evidence="1">
    <location>
        <begin position="162"/>
        <end position="180"/>
    </location>
</feature>
<evidence type="ECO:0000313" key="2">
    <source>
        <dbReference type="EMBL" id="MDA4845368.1"/>
    </source>
</evidence>
<dbReference type="RefSeq" id="WP_271088988.1">
    <property type="nucleotide sequence ID" value="NZ_JAPJZH010000004.1"/>
</dbReference>
<reference evidence="2" key="1">
    <citation type="submission" date="2022-11" db="EMBL/GenBank/DDBJ databases">
        <title>Hoeflea poritis sp. nov., isolated from scleractinian coral Porites lutea.</title>
        <authorList>
            <person name="Zhang G."/>
            <person name="Wei Q."/>
            <person name="Cai L."/>
        </authorList>
    </citation>
    <scope>NUCLEOTIDE SEQUENCE</scope>
    <source>
        <strain evidence="2">E7-10</strain>
    </source>
</reference>
<protein>
    <recommendedName>
        <fullName evidence="4">Bile acid:sodium symporter</fullName>
    </recommendedName>
</protein>
<sequence>MKLFLAPFQFAARHGRWLLVLGLVAGVALPGLAAFMERQLPFAVALLLFFSALRVGPRQAVGAARDLGHSLYFVVILQVVCPLMFVGVLIATGWQSPLAFGLALMLTASPISGSPSLTILLGKDGAPALRLLIAGTALLPLTSIPVFWLLPDLIGGEGIFGATLRLLALIGIAAGLAFLIRGTAMKDPGPAGLGAIEGMAALTLAVMVVGLMSAIRPAITENPSGLVINLIAAFAANFGLQAATYLILKRPLPRQSAGLAVSAGNRNIALFLAALPAGVMEPLLLFIGCYQVPMFLTPMLLRRFYR</sequence>
<dbReference type="EMBL" id="JAPJZH010000004">
    <property type="protein sequence ID" value="MDA4845368.1"/>
    <property type="molecule type" value="Genomic_DNA"/>
</dbReference>
<proteinExistence type="predicted"/>